<organism evidence="4 5">
    <name type="scientific">Gracilibacillus thailandensis</name>
    <dbReference type="NCBI Taxonomy" id="563735"/>
    <lineage>
        <taxon>Bacteria</taxon>
        <taxon>Bacillati</taxon>
        <taxon>Bacillota</taxon>
        <taxon>Bacilli</taxon>
        <taxon>Bacillales</taxon>
        <taxon>Bacillaceae</taxon>
        <taxon>Gracilibacillus</taxon>
    </lineage>
</organism>
<feature type="transmembrane region" description="Helical" evidence="2">
    <location>
        <begin position="139"/>
        <end position="156"/>
    </location>
</feature>
<dbReference type="InterPro" id="IPR003869">
    <property type="entry name" value="Polysac_CapD-like"/>
</dbReference>
<dbReference type="EMBL" id="WJEE01000030">
    <property type="protein sequence ID" value="MRI67338.1"/>
    <property type="molecule type" value="Genomic_DNA"/>
</dbReference>
<evidence type="ECO:0000256" key="1">
    <source>
        <dbReference type="ARBA" id="ARBA00007430"/>
    </source>
</evidence>
<comment type="caution">
    <text evidence="4">The sequence shown here is derived from an EMBL/GenBank/DDBJ whole genome shotgun (WGS) entry which is preliminary data.</text>
</comment>
<evidence type="ECO:0000313" key="5">
    <source>
        <dbReference type="Proteomes" id="UP000435187"/>
    </source>
</evidence>
<reference evidence="4 5" key="1">
    <citation type="submission" date="2019-10" db="EMBL/GenBank/DDBJ databases">
        <title>Gracilibacillus salitolerans sp. nov., a moderate halophile isolated from a saline soil in northwest China.</title>
        <authorList>
            <person name="Gan L."/>
        </authorList>
    </citation>
    <scope>NUCLEOTIDE SEQUENCE [LARGE SCALE GENOMIC DNA]</scope>
    <source>
        <strain evidence="4 5">TP2-8</strain>
    </source>
</reference>
<dbReference type="AlphaFoldDB" id="A0A6N7QZ37"/>
<dbReference type="Pfam" id="PF02719">
    <property type="entry name" value="Polysacc_synt_2"/>
    <property type="match status" value="1"/>
</dbReference>
<evidence type="ECO:0000256" key="2">
    <source>
        <dbReference type="SAM" id="Phobius"/>
    </source>
</evidence>
<sequence length="610" mass="68334">MGYKQRICLLILLDSLIVSTAIFIASWIVYPTHSFGELDIMAITAIALFLFHHLFAFVYKLYHKVWAYASIGELMAIVKAITFTIVATGIVQFLANDFTIYRRALIVTWLLHIILIGGSRFVWRVYRDHYMQDKTNRKRTLIVGAGAAGAMIARQLKNEQQHTDLLPVAFADDDMAKHKMQLYDLPVAGNTNEIPELVKNLEIDHIVIAIPSLTNGALSELVAICNSTNVKVQMVPKIEDIVSGKISVSSLKNVDVEDVLGRDPVELDINSISEYVTGNTVMVTGAGGSIGSEICRQLMRFTPSKILLVGHGEFSIYSIDMELRQKYQQEEIEIIPIIADVQDRQRIFEVVQEHNPRIIYHAAAHKHVPLMEHNPHEAVKNNIIGTKNVAESADAFGTHTFVLVSTDKAVNPTNVMGATKRIAEMVVQDLAARSKTKFVAVRFGNVLGSRGSVIPLFKKQIEKGGPVTVTHPDMTRYFMTIPEASRLVVQAGTLAKGGEIFVLDMGEPVKIVDLARNLIKLSGYTDSEIPIEFTGIRPGEKMYEELLGEKEVHPEAIYEKIYVGKTIEVYADQFNELIHHFNQLNSIELKDKLMRIVFKELEKKQIESVN</sequence>
<accession>A0A6N7QZ37</accession>
<feature type="transmembrane region" description="Helical" evidence="2">
    <location>
        <begin position="40"/>
        <end position="62"/>
    </location>
</feature>
<dbReference type="InterPro" id="IPR051203">
    <property type="entry name" value="Polysaccharide_Synthase-Rel"/>
</dbReference>
<protein>
    <submittedName>
        <fullName evidence="4">NAD-dependent epimerase/dehydratase family protein</fullName>
    </submittedName>
</protein>
<dbReference type="Pfam" id="PF13727">
    <property type="entry name" value="CoA_binding_3"/>
    <property type="match status" value="1"/>
</dbReference>
<feature type="transmembrane region" description="Helical" evidence="2">
    <location>
        <begin position="74"/>
        <end position="94"/>
    </location>
</feature>
<dbReference type="InterPro" id="IPR036291">
    <property type="entry name" value="NAD(P)-bd_dom_sf"/>
</dbReference>
<dbReference type="RefSeq" id="WP_153835930.1">
    <property type="nucleotide sequence ID" value="NZ_JBHUMW010000043.1"/>
</dbReference>
<keyword evidence="2" id="KW-0472">Membrane</keyword>
<dbReference type="PANTHER" id="PTHR43318">
    <property type="entry name" value="UDP-N-ACETYLGLUCOSAMINE 4,6-DEHYDRATASE"/>
    <property type="match status" value="1"/>
</dbReference>
<feature type="transmembrane region" description="Helical" evidence="2">
    <location>
        <begin position="7"/>
        <end position="28"/>
    </location>
</feature>
<comment type="similarity">
    <text evidence="1">Belongs to the polysaccharide synthase family.</text>
</comment>
<keyword evidence="2" id="KW-0812">Transmembrane</keyword>
<dbReference type="Gene3D" id="3.40.50.720">
    <property type="entry name" value="NAD(P)-binding Rossmann-like Domain"/>
    <property type="match status" value="2"/>
</dbReference>
<keyword evidence="5" id="KW-1185">Reference proteome</keyword>
<feature type="transmembrane region" description="Helical" evidence="2">
    <location>
        <begin position="100"/>
        <end position="118"/>
    </location>
</feature>
<gene>
    <name evidence="4" type="ORF">GH885_13470</name>
</gene>
<dbReference type="CDD" id="cd05237">
    <property type="entry name" value="UDP_invert_4-6DH_SDR_e"/>
    <property type="match status" value="1"/>
</dbReference>
<dbReference type="Proteomes" id="UP000435187">
    <property type="component" value="Unassembled WGS sequence"/>
</dbReference>
<dbReference type="SUPFAM" id="SSF51735">
    <property type="entry name" value="NAD(P)-binding Rossmann-fold domains"/>
    <property type="match status" value="2"/>
</dbReference>
<evidence type="ECO:0000313" key="4">
    <source>
        <dbReference type="EMBL" id="MRI67338.1"/>
    </source>
</evidence>
<keyword evidence="2" id="KW-1133">Transmembrane helix</keyword>
<proteinExistence type="inferred from homology"/>
<name>A0A6N7QZ37_9BACI</name>
<dbReference type="PANTHER" id="PTHR43318:SF1">
    <property type="entry name" value="POLYSACCHARIDE BIOSYNTHESIS PROTEIN EPSC-RELATED"/>
    <property type="match status" value="1"/>
</dbReference>
<feature type="domain" description="Polysaccharide biosynthesis protein CapD-like" evidence="3">
    <location>
        <begin position="281"/>
        <end position="564"/>
    </location>
</feature>
<evidence type="ECO:0000259" key="3">
    <source>
        <dbReference type="Pfam" id="PF02719"/>
    </source>
</evidence>